<evidence type="ECO:0000313" key="1">
    <source>
        <dbReference type="EMBL" id="ACU23901.1"/>
    </source>
</evidence>
<name>C6TLV9_SOYBN</name>
<reference evidence="1" key="1">
    <citation type="submission" date="2009-08" db="EMBL/GenBank/DDBJ databases">
        <authorList>
            <person name="Cheung F."/>
            <person name="Xiao Y."/>
            <person name="Chan A."/>
            <person name="Moskal W."/>
            <person name="Town C.D."/>
        </authorList>
    </citation>
    <scope>NUCLEOTIDE SEQUENCE</scope>
</reference>
<proteinExistence type="evidence at transcript level"/>
<sequence>MKLTPKDNKNLICGLQFGKMTLGFLICGFSAANSFHFPRAPSIRDDMLHKLSPGCPFVVTGALDLDAAFDFISESLLLLFPIPLASNQREPDCCWLEVPQSFFF</sequence>
<accession>C6TLV9</accession>
<dbReference type="AlphaFoldDB" id="C6TLV9"/>
<dbReference type="EMBL" id="BT098703">
    <property type="protein sequence ID" value="ACU23901.1"/>
    <property type="molecule type" value="mRNA"/>
</dbReference>
<protein>
    <submittedName>
        <fullName evidence="1">Uncharacterized protein</fullName>
    </submittedName>
</protein>
<organism evidence="1">
    <name type="scientific">Glycine max</name>
    <name type="common">Soybean</name>
    <name type="synonym">Glycine hispida</name>
    <dbReference type="NCBI Taxonomy" id="3847"/>
    <lineage>
        <taxon>Eukaryota</taxon>
        <taxon>Viridiplantae</taxon>
        <taxon>Streptophyta</taxon>
        <taxon>Embryophyta</taxon>
        <taxon>Tracheophyta</taxon>
        <taxon>Spermatophyta</taxon>
        <taxon>Magnoliopsida</taxon>
        <taxon>eudicotyledons</taxon>
        <taxon>Gunneridae</taxon>
        <taxon>Pentapetalae</taxon>
        <taxon>rosids</taxon>
        <taxon>fabids</taxon>
        <taxon>Fabales</taxon>
        <taxon>Fabaceae</taxon>
        <taxon>Papilionoideae</taxon>
        <taxon>50 kb inversion clade</taxon>
        <taxon>NPAAA clade</taxon>
        <taxon>indigoferoid/millettioid clade</taxon>
        <taxon>Phaseoleae</taxon>
        <taxon>Glycine</taxon>
        <taxon>Glycine subgen. Soja</taxon>
    </lineage>
</organism>